<keyword evidence="1 3" id="KW-0963">Cytoplasm</keyword>
<dbReference type="Proteomes" id="UP000468581">
    <property type="component" value="Unassembled WGS sequence"/>
</dbReference>
<feature type="domain" description="Ribosome maturation factor RimP N-terminal" evidence="4">
    <location>
        <begin position="23"/>
        <end position="76"/>
    </location>
</feature>
<dbReference type="InterPro" id="IPR028998">
    <property type="entry name" value="RimP_C"/>
</dbReference>
<dbReference type="InterPro" id="IPR028989">
    <property type="entry name" value="RimP_N"/>
</dbReference>
<evidence type="ECO:0000259" key="5">
    <source>
        <dbReference type="Pfam" id="PF17384"/>
    </source>
</evidence>
<dbReference type="GO" id="GO:0000028">
    <property type="term" value="P:ribosomal small subunit assembly"/>
    <property type="evidence" value="ECO:0007669"/>
    <property type="project" value="TreeGrafter"/>
</dbReference>
<evidence type="ECO:0000256" key="3">
    <source>
        <dbReference type="HAMAP-Rule" id="MF_01077"/>
    </source>
</evidence>
<evidence type="ECO:0000256" key="1">
    <source>
        <dbReference type="ARBA" id="ARBA00022490"/>
    </source>
</evidence>
<feature type="domain" description="Ribosome maturation factor RimP C-terminal" evidence="5">
    <location>
        <begin position="81"/>
        <end position="153"/>
    </location>
</feature>
<gene>
    <name evidence="3 6" type="primary">rimP</name>
    <name evidence="6" type="ORF">GWK08_04495</name>
</gene>
<evidence type="ECO:0000256" key="2">
    <source>
        <dbReference type="ARBA" id="ARBA00022517"/>
    </source>
</evidence>
<dbReference type="RefSeq" id="WP_163606299.1">
    <property type="nucleotide sequence ID" value="NZ_JAABOO010000001.1"/>
</dbReference>
<dbReference type="PANTHER" id="PTHR33867:SF1">
    <property type="entry name" value="RIBOSOME MATURATION FACTOR RIMP"/>
    <property type="match status" value="1"/>
</dbReference>
<organism evidence="6 7">
    <name type="scientific">Leptobacterium flavescens</name>
    <dbReference type="NCBI Taxonomy" id="472055"/>
    <lineage>
        <taxon>Bacteria</taxon>
        <taxon>Pseudomonadati</taxon>
        <taxon>Bacteroidota</taxon>
        <taxon>Flavobacteriia</taxon>
        <taxon>Flavobacteriales</taxon>
        <taxon>Flavobacteriaceae</taxon>
        <taxon>Leptobacterium</taxon>
    </lineage>
</organism>
<comment type="caution">
    <text evidence="6">The sequence shown here is derived from an EMBL/GenBank/DDBJ whole genome shotgun (WGS) entry which is preliminary data.</text>
</comment>
<dbReference type="Pfam" id="PF17384">
    <property type="entry name" value="DUF150_C"/>
    <property type="match status" value="1"/>
</dbReference>
<dbReference type="GO" id="GO:0006412">
    <property type="term" value="P:translation"/>
    <property type="evidence" value="ECO:0007669"/>
    <property type="project" value="TreeGrafter"/>
</dbReference>
<dbReference type="AlphaFoldDB" id="A0A6P0ULC4"/>
<proteinExistence type="inferred from homology"/>
<accession>A0A6P0ULC4</accession>
<comment type="similarity">
    <text evidence="3">Belongs to the RimP family.</text>
</comment>
<dbReference type="NCBIfam" id="NF002531">
    <property type="entry name" value="PRK02001.1"/>
    <property type="match status" value="1"/>
</dbReference>
<dbReference type="EMBL" id="JAABOO010000001">
    <property type="protein sequence ID" value="NER12689.1"/>
    <property type="molecule type" value="Genomic_DNA"/>
</dbReference>
<evidence type="ECO:0000313" key="7">
    <source>
        <dbReference type="Proteomes" id="UP000468581"/>
    </source>
</evidence>
<sequence length="155" mass="17738">MAFKDKVQTLLDEAFDEYKSLFLIDFTISSDNKIRVIMDGDNGVTLDDCIKVSRHIEHNLDREEEDFSLEVMSPGATEPIKHNRQYAKNVGRKLEVKTLENEKFEGTLVNVAEEGVKLEWKAREPKPVGKGKITVVKEKEIPFSDIVEARVKVIF</sequence>
<protein>
    <recommendedName>
        <fullName evidence="3">Ribosome maturation factor RimP</fullName>
    </recommendedName>
</protein>
<dbReference type="Gene3D" id="3.30.300.70">
    <property type="entry name" value="RimP-like superfamily, N-terminal"/>
    <property type="match status" value="1"/>
</dbReference>
<dbReference type="InterPro" id="IPR035956">
    <property type="entry name" value="RimP_N_sf"/>
</dbReference>
<evidence type="ECO:0000259" key="4">
    <source>
        <dbReference type="Pfam" id="PF02576"/>
    </source>
</evidence>
<keyword evidence="2 3" id="KW-0690">Ribosome biogenesis</keyword>
<keyword evidence="7" id="KW-1185">Reference proteome</keyword>
<evidence type="ECO:0000313" key="6">
    <source>
        <dbReference type="EMBL" id="NER12689.1"/>
    </source>
</evidence>
<dbReference type="SUPFAM" id="SSF75420">
    <property type="entry name" value="YhbC-like, N-terminal domain"/>
    <property type="match status" value="1"/>
</dbReference>
<name>A0A6P0ULC4_9FLAO</name>
<dbReference type="InterPro" id="IPR003728">
    <property type="entry name" value="Ribosome_maturation_RimP"/>
</dbReference>
<dbReference type="GO" id="GO:0005829">
    <property type="term" value="C:cytosol"/>
    <property type="evidence" value="ECO:0007669"/>
    <property type="project" value="TreeGrafter"/>
</dbReference>
<dbReference type="PANTHER" id="PTHR33867">
    <property type="entry name" value="RIBOSOME MATURATION FACTOR RIMP"/>
    <property type="match status" value="1"/>
</dbReference>
<comment type="function">
    <text evidence="3">Required for maturation of 30S ribosomal subunits.</text>
</comment>
<dbReference type="HAMAP" id="MF_01077">
    <property type="entry name" value="RimP"/>
    <property type="match status" value="1"/>
</dbReference>
<comment type="subcellular location">
    <subcellularLocation>
        <location evidence="3">Cytoplasm</location>
    </subcellularLocation>
</comment>
<reference evidence="6 7" key="1">
    <citation type="submission" date="2020-01" db="EMBL/GenBank/DDBJ databases">
        <title>Leptobacterium flavescens.</title>
        <authorList>
            <person name="Wang G."/>
        </authorList>
    </citation>
    <scope>NUCLEOTIDE SEQUENCE [LARGE SCALE GENOMIC DNA]</scope>
    <source>
        <strain evidence="6 7">KCTC 22160</strain>
    </source>
</reference>
<dbReference type="CDD" id="cd01734">
    <property type="entry name" value="YlxS_C"/>
    <property type="match status" value="1"/>
</dbReference>
<dbReference type="Pfam" id="PF02576">
    <property type="entry name" value="RimP_N"/>
    <property type="match status" value="1"/>
</dbReference>